<sequence>MPLDPYLADRLHLLDGVTWPRTVEPEVAARLARWAEDPGAYQAPKVATEDRVVPGDDANVPVRVYRPVGAGDRPAGDGDRLVVWVHGGGFAAGDLDMRESHVVSLELADRLGATVVSVGYRLVGGDVRYPAPVDDVQSVWEWATTRLVPHPRTAVLGGASAGACLVLSVACRTVGGAGTPDGLLLVYPFVHHPVPPLDAALAGQMATLPPLLRFTAEEVDRMAKEYVGRLDDLPAEAFPGSSDLHGLPPTHVVVSEYDDLRPSAERLVHDLREAGVATSRHLAVGMPHGHLDRTPALPEVDRSLAAMAGFVRGLGAT</sequence>
<feature type="domain" description="Alpha/beta hydrolase fold-3" evidence="2">
    <location>
        <begin position="82"/>
        <end position="290"/>
    </location>
</feature>
<dbReference type="PANTHER" id="PTHR48081:SF8">
    <property type="entry name" value="ALPHA_BETA HYDROLASE FOLD-3 DOMAIN-CONTAINING PROTEIN-RELATED"/>
    <property type="match status" value="1"/>
</dbReference>
<reference evidence="3" key="1">
    <citation type="submission" date="2021-04" db="EMBL/GenBank/DDBJ databases">
        <title>Phycicoccus avicenniae sp. nov., a novel endophytic actinomycetes isolated from branch of Avicennia mariana.</title>
        <authorList>
            <person name="Tuo L."/>
        </authorList>
    </citation>
    <scope>NUCLEOTIDE SEQUENCE</scope>
    <source>
        <strain evidence="3">BSK3Z-2</strain>
    </source>
</reference>
<dbReference type="SUPFAM" id="SSF53474">
    <property type="entry name" value="alpha/beta-Hydrolases"/>
    <property type="match status" value="1"/>
</dbReference>
<accession>A0A941HZ10</accession>
<gene>
    <name evidence="3" type="ORF">KC207_00405</name>
</gene>
<dbReference type="InterPro" id="IPR050300">
    <property type="entry name" value="GDXG_lipolytic_enzyme"/>
</dbReference>
<evidence type="ECO:0000256" key="1">
    <source>
        <dbReference type="ARBA" id="ARBA00022801"/>
    </source>
</evidence>
<dbReference type="EMBL" id="JAGSNF010000001">
    <property type="protein sequence ID" value="MBR7741756.1"/>
    <property type="molecule type" value="Genomic_DNA"/>
</dbReference>
<keyword evidence="1 3" id="KW-0378">Hydrolase</keyword>
<organism evidence="3 4">
    <name type="scientific">Phycicoccus avicenniae</name>
    <dbReference type="NCBI Taxonomy" id="2828860"/>
    <lineage>
        <taxon>Bacteria</taxon>
        <taxon>Bacillati</taxon>
        <taxon>Actinomycetota</taxon>
        <taxon>Actinomycetes</taxon>
        <taxon>Micrococcales</taxon>
        <taxon>Intrasporangiaceae</taxon>
        <taxon>Phycicoccus</taxon>
    </lineage>
</organism>
<proteinExistence type="predicted"/>
<evidence type="ECO:0000259" key="2">
    <source>
        <dbReference type="Pfam" id="PF07859"/>
    </source>
</evidence>
<dbReference type="Gene3D" id="3.40.50.1820">
    <property type="entry name" value="alpha/beta hydrolase"/>
    <property type="match status" value="1"/>
</dbReference>
<dbReference type="PANTHER" id="PTHR48081">
    <property type="entry name" value="AB HYDROLASE SUPERFAMILY PROTEIN C4A8.06C"/>
    <property type="match status" value="1"/>
</dbReference>
<evidence type="ECO:0000313" key="3">
    <source>
        <dbReference type="EMBL" id="MBR7741756.1"/>
    </source>
</evidence>
<dbReference type="Pfam" id="PF07859">
    <property type="entry name" value="Abhydrolase_3"/>
    <property type="match status" value="1"/>
</dbReference>
<name>A0A941HZ10_9MICO</name>
<dbReference type="GO" id="GO:0016787">
    <property type="term" value="F:hydrolase activity"/>
    <property type="evidence" value="ECO:0007669"/>
    <property type="project" value="UniProtKB-KW"/>
</dbReference>
<dbReference type="RefSeq" id="WP_211600893.1">
    <property type="nucleotide sequence ID" value="NZ_JAGSNF010000001.1"/>
</dbReference>
<comment type="caution">
    <text evidence="3">The sequence shown here is derived from an EMBL/GenBank/DDBJ whole genome shotgun (WGS) entry which is preliminary data.</text>
</comment>
<dbReference type="InterPro" id="IPR013094">
    <property type="entry name" value="AB_hydrolase_3"/>
</dbReference>
<protein>
    <submittedName>
        <fullName evidence="3">Alpha/beta hydrolase</fullName>
    </submittedName>
</protein>
<dbReference type="AlphaFoldDB" id="A0A941HZ10"/>
<evidence type="ECO:0000313" key="4">
    <source>
        <dbReference type="Proteomes" id="UP000677016"/>
    </source>
</evidence>
<keyword evidence="4" id="KW-1185">Reference proteome</keyword>
<dbReference type="InterPro" id="IPR029058">
    <property type="entry name" value="AB_hydrolase_fold"/>
</dbReference>
<dbReference type="Proteomes" id="UP000677016">
    <property type="component" value="Unassembled WGS sequence"/>
</dbReference>